<dbReference type="Gene3D" id="3.30.2090.10">
    <property type="entry name" value="Multidrug efflux transporter AcrB TolC docking domain, DN and DC subdomains"/>
    <property type="match status" value="2"/>
</dbReference>
<dbReference type="AlphaFoldDB" id="A0A3B0VC82"/>
<feature type="transmembrane region" description="Helical" evidence="1">
    <location>
        <begin position="866"/>
        <end position="888"/>
    </location>
</feature>
<feature type="transmembrane region" description="Helical" evidence="1">
    <location>
        <begin position="428"/>
        <end position="449"/>
    </location>
</feature>
<dbReference type="SUPFAM" id="SSF82714">
    <property type="entry name" value="Multidrug efflux transporter AcrB TolC docking domain, DN and DC subdomains"/>
    <property type="match status" value="2"/>
</dbReference>
<feature type="transmembrane region" description="Helical" evidence="1">
    <location>
        <begin position="967"/>
        <end position="986"/>
    </location>
</feature>
<dbReference type="Gene3D" id="3.30.70.1320">
    <property type="entry name" value="Multidrug efflux transporter AcrB pore domain like"/>
    <property type="match status" value="1"/>
</dbReference>
<dbReference type="SUPFAM" id="SSF82693">
    <property type="entry name" value="Multidrug efflux transporter AcrB pore domain, PN1, PN2, PC1 and PC2 subdomains"/>
    <property type="match status" value="2"/>
</dbReference>
<feature type="transmembrane region" description="Helical" evidence="1">
    <location>
        <begin position="895"/>
        <end position="915"/>
    </location>
</feature>
<dbReference type="InterPro" id="IPR027463">
    <property type="entry name" value="AcrB_DN_DC_subdom"/>
</dbReference>
<evidence type="ECO:0000256" key="1">
    <source>
        <dbReference type="SAM" id="Phobius"/>
    </source>
</evidence>
<reference evidence="2" key="1">
    <citation type="submission" date="2018-06" db="EMBL/GenBank/DDBJ databases">
        <authorList>
            <person name="Zhirakovskaya E."/>
        </authorList>
    </citation>
    <scope>NUCLEOTIDE SEQUENCE</scope>
</reference>
<organism evidence="2">
    <name type="scientific">hydrothermal vent metagenome</name>
    <dbReference type="NCBI Taxonomy" id="652676"/>
    <lineage>
        <taxon>unclassified sequences</taxon>
        <taxon>metagenomes</taxon>
        <taxon>ecological metagenomes</taxon>
    </lineage>
</organism>
<protein>
    <submittedName>
        <fullName evidence="2">Acriflavin resistance protein</fullName>
    </submittedName>
</protein>
<dbReference type="Gene3D" id="1.20.1640.10">
    <property type="entry name" value="Multidrug efflux transporter AcrB transmembrane domain"/>
    <property type="match status" value="2"/>
</dbReference>
<feature type="transmembrane region" description="Helical" evidence="1">
    <location>
        <begin position="456"/>
        <end position="478"/>
    </location>
</feature>
<sequence length="995" mass="109709">MKGLIAWFAKNDVAANLLMITVVFMGLFMLRDKIVLEVFPEFDMDIVTVNIPYRGSTPLEVEEGVVIKVEEAIYDLTGIEELSSTSSEGSGSVMVEVAKGYDPRDMLDDIKNRVDSITTFPDEVERPTYSLSQHKYQVISVVISGDLSEREIRKLGERVRDELTMLPGITQVFLKEVRPYEISVEVSEATLQRYGLTFAAIADAIRRSSLDLPAGTVKTSGGEIMLRTKGQAYTAKDFEDIPVITREDGTALKLGDVASVIDGFEDVPIEPRFNGKPAVMIDVFRSGDQSAIALTDTVKAYLEDAKATMPPGVELSYWRDLSKVVKGRLNTLLRNGIQGGILVFLLLTMFLRFRVAFWVCAGIPVSFLGAIALMPLLGVTINLVSLFAFILVLGIVVDDAIVTGENIYSHSKRTNDPLEAAIKGTQEVAVPVVFGVLTTVAAFVPLLIIEGRRAPLFAQIPLIVIPVLTFSLIESKLVLPAHLKHLRLYGKDGKKPNIFSRFQGKVADSLVYFIDTFYRPALAVVLKKRYLALSAFAGTAMIVTALVYVHLHFSFFPRVQSEVATATLIMPLGTPFEVTADYVGRINEAAEKLRAKYVDVDTGKSVIKNILSTPGSVWGSAGSNTGRVTFEITEPEKRSIDVTSFELVDEWRESIGALPGVKGLSFRSELGRAGDPIDVQLKGVDFETLSAVVEKIKAWLAQYPGVFDITDSFEDGKEEVKLTLKPKADYLGIKEADLARQVRQAFFGEEAQRIQRGREDVRVMVRYPEKERRTLASLENMKIRTESGIEVPFSEVADIKIGRGFSSIKRVGRMRTINVRADIDKKTVNVMGMNAELGRFLKEMLRSYPGVSYSFEGEAKEQRKSFGSLTAGVIAVLFIIYVILAIPFRSYSQPLIVMSVIPFGLLGAFVGHFIVGISLSVMSILGMLALTGVVVNDSLVMVDFINQRIKDGMPLEQAVRLAGPARFRAIILTSLTTFVGLVPLIFEQSTQAQFL</sequence>
<gene>
    <name evidence="2" type="ORF">MNBD_DELTA02-186</name>
</gene>
<feature type="transmembrane region" description="Helical" evidence="1">
    <location>
        <begin position="530"/>
        <end position="551"/>
    </location>
</feature>
<dbReference type="GO" id="GO:0042910">
    <property type="term" value="F:xenobiotic transmembrane transporter activity"/>
    <property type="evidence" value="ECO:0007669"/>
    <property type="project" value="TreeGrafter"/>
</dbReference>
<feature type="transmembrane region" description="Helical" evidence="1">
    <location>
        <begin position="921"/>
        <end position="946"/>
    </location>
</feature>
<feature type="non-terminal residue" evidence="2">
    <location>
        <position position="995"/>
    </location>
</feature>
<evidence type="ECO:0000313" key="2">
    <source>
        <dbReference type="EMBL" id="VAW38320.1"/>
    </source>
</evidence>
<dbReference type="EMBL" id="UOEZ01000069">
    <property type="protein sequence ID" value="VAW38320.1"/>
    <property type="molecule type" value="Genomic_DNA"/>
</dbReference>
<feature type="transmembrane region" description="Helical" evidence="1">
    <location>
        <begin position="332"/>
        <end position="350"/>
    </location>
</feature>
<accession>A0A3B0VC82</accession>
<dbReference type="PRINTS" id="PR00702">
    <property type="entry name" value="ACRIFLAVINRP"/>
</dbReference>
<feature type="transmembrane region" description="Helical" evidence="1">
    <location>
        <begin position="386"/>
        <end position="408"/>
    </location>
</feature>
<dbReference type="Gene3D" id="3.30.70.1440">
    <property type="entry name" value="Multidrug efflux transporter AcrB pore domain"/>
    <property type="match status" value="1"/>
</dbReference>
<feature type="transmembrane region" description="Helical" evidence="1">
    <location>
        <begin position="13"/>
        <end position="30"/>
    </location>
</feature>
<proteinExistence type="predicted"/>
<dbReference type="Pfam" id="PF00873">
    <property type="entry name" value="ACR_tran"/>
    <property type="match status" value="1"/>
</dbReference>
<keyword evidence="1" id="KW-0472">Membrane</keyword>
<dbReference type="PANTHER" id="PTHR32063:SF33">
    <property type="entry name" value="RND SUPERFAMILY EFFLUX PUMP PERMEASE COMPONENT"/>
    <property type="match status" value="1"/>
</dbReference>
<feature type="transmembrane region" description="Helical" evidence="1">
    <location>
        <begin position="356"/>
        <end position="379"/>
    </location>
</feature>
<dbReference type="Gene3D" id="3.30.70.1430">
    <property type="entry name" value="Multidrug efflux transporter AcrB pore domain"/>
    <property type="match status" value="2"/>
</dbReference>
<name>A0A3B0VC82_9ZZZZ</name>
<dbReference type="SUPFAM" id="SSF82866">
    <property type="entry name" value="Multidrug efflux transporter AcrB transmembrane domain"/>
    <property type="match status" value="2"/>
</dbReference>
<dbReference type="InterPro" id="IPR001036">
    <property type="entry name" value="Acrflvin-R"/>
</dbReference>
<dbReference type="GO" id="GO:0005886">
    <property type="term" value="C:plasma membrane"/>
    <property type="evidence" value="ECO:0007669"/>
    <property type="project" value="TreeGrafter"/>
</dbReference>
<keyword evidence="1" id="KW-1133">Transmembrane helix</keyword>
<keyword evidence="1" id="KW-0812">Transmembrane</keyword>
<dbReference type="PANTHER" id="PTHR32063">
    <property type="match status" value="1"/>
</dbReference>